<name>A0A811UZX8_CERCA</name>
<accession>A0A811UZX8</accession>
<protein>
    <submittedName>
        <fullName evidence="1">(Mediterranean fruit fly) hypothetical protein</fullName>
    </submittedName>
</protein>
<dbReference type="EMBL" id="CAJHJT010000034">
    <property type="protein sequence ID" value="CAD7004254.1"/>
    <property type="molecule type" value="Genomic_DNA"/>
</dbReference>
<evidence type="ECO:0000313" key="1">
    <source>
        <dbReference type="EMBL" id="CAD7004254.1"/>
    </source>
</evidence>
<keyword evidence="2" id="KW-1185">Reference proteome</keyword>
<dbReference type="Proteomes" id="UP000606786">
    <property type="component" value="Unassembled WGS sequence"/>
</dbReference>
<proteinExistence type="predicted"/>
<comment type="caution">
    <text evidence="1">The sequence shown here is derived from an EMBL/GenBank/DDBJ whole genome shotgun (WGS) entry which is preliminary data.</text>
</comment>
<dbReference type="AlphaFoldDB" id="A0A811UZX8"/>
<evidence type="ECO:0000313" key="2">
    <source>
        <dbReference type="Proteomes" id="UP000606786"/>
    </source>
</evidence>
<gene>
    <name evidence="1" type="ORF">CCAP1982_LOCUS12674</name>
</gene>
<sequence>MSSFMPHCFFQRFPHQISYHPTAIIIVGIIISADWMARFTCTTYFIDDYQHHCGGVLRFLQLNKVINDICFSKSYSKINAWSNALSAIHK</sequence>
<reference evidence="1" key="1">
    <citation type="submission" date="2020-11" db="EMBL/GenBank/DDBJ databases">
        <authorList>
            <person name="Whitehead M."/>
        </authorList>
    </citation>
    <scope>NUCLEOTIDE SEQUENCE</scope>
    <source>
        <strain evidence="1">EGII</strain>
    </source>
</reference>
<organism evidence="1 2">
    <name type="scientific">Ceratitis capitata</name>
    <name type="common">Mediterranean fruit fly</name>
    <name type="synonym">Tephritis capitata</name>
    <dbReference type="NCBI Taxonomy" id="7213"/>
    <lineage>
        <taxon>Eukaryota</taxon>
        <taxon>Metazoa</taxon>
        <taxon>Ecdysozoa</taxon>
        <taxon>Arthropoda</taxon>
        <taxon>Hexapoda</taxon>
        <taxon>Insecta</taxon>
        <taxon>Pterygota</taxon>
        <taxon>Neoptera</taxon>
        <taxon>Endopterygota</taxon>
        <taxon>Diptera</taxon>
        <taxon>Brachycera</taxon>
        <taxon>Muscomorpha</taxon>
        <taxon>Tephritoidea</taxon>
        <taxon>Tephritidae</taxon>
        <taxon>Ceratitis</taxon>
        <taxon>Ceratitis</taxon>
    </lineage>
</organism>